<sequence length="284" mass="33567">MTERFAGPSKRMIAPPGGATQTVQYAPSREILDSKRIPLMEDQEEELSSQLIVLDEGTRARNREFKRRMDAVQQRQEVWNSRLQEEEEARDKEHDQVMLAVEDKFNEAVDGIWEKIDKDFRVFHEVHIPPHEERMTFLEKDFDHFVNVTVPKAIDECSEIIARKVVKAREYFEIENTKVLKREEKIVERFEKHVGRTVQGLEDEEATRIAKLRLLTEEIDAPERVDERLEEVKITKVMREIIKIRERIKKEEEERAVEDGLVLDEMLRTQEKLQQSVLENFGAE</sequence>
<gene>
    <name evidence="2" type="ORF">TrLO_g15169</name>
</gene>
<reference evidence="3" key="1">
    <citation type="journal article" date="2023" name="Commun. Biol.">
        <title>Genome analysis of Parmales, the sister group of diatoms, reveals the evolutionary specialization of diatoms from phago-mixotrophs to photoautotrophs.</title>
        <authorList>
            <person name="Ban H."/>
            <person name="Sato S."/>
            <person name="Yoshikawa S."/>
            <person name="Yamada K."/>
            <person name="Nakamura Y."/>
            <person name="Ichinomiya M."/>
            <person name="Sato N."/>
            <person name="Blanc-Mathieu R."/>
            <person name="Endo H."/>
            <person name="Kuwata A."/>
            <person name="Ogata H."/>
        </authorList>
    </citation>
    <scope>NUCLEOTIDE SEQUENCE [LARGE SCALE GENOMIC DNA]</scope>
    <source>
        <strain evidence="3">NIES 3700</strain>
    </source>
</reference>
<evidence type="ECO:0000313" key="3">
    <source>
        <dbReference type="Proteomes" id="UP001165122"/>
    </source>
</evidence>
<keyword evidence="3" id="KW-1185">Reference proteome</keyword>
<organism evidence="2 3">
    <name type="scientific">Triparma laevis f. longispina</name>
    <dbReference type="NCBI Taxonomy" id="1714387"/>
    <lineage>
        <taxon>Eukaryota</taxon>
        <taxon>Sar</taxon>
        <taxon>Stramenopiles</taxon>
        <taxon>Ochrophyta</taxon>
        <taxon>Bolidophyceae</taxon>
        <taxon>Parmales</taxon>
        <taxon>Triparmaceae</taxon>
        <taxon>Triparma</taxon>
    </lineage>
</organism>
<protein>
    <submittedName>
        <fullName evidence="2">Uncharacterized protein</fullName>
    </submittedName>
</protein>
<evidence type="ECO:0000313" key="2">
    <source>
        <dbReference type="EMBL" id="GMH62753.1"/>
    </source>
</evidence>
<dbReference type="Proteomes" id="UP001165122">
    <property type="component" value="Unassembled WGS sequence"/>
</dbReference>
<dbReference type="EMBL" id="BRXW01000521">
    <property type="protein sequence ID" value="GMH62753.1"/>
    <property type="molecule type" value="Genomic_DNA"/>
</dbReference>
<dbReference type="OrthoDB" id="68361at2759"/>
<proteinExistence type="predicted"/>
<dbReference type="AlphaFoldDB" id="A0A9W7A4Y8"/>
<name>A0A9W7A4Y8_9STRA</name>
<accession>A0A9W7A4Y8</accession>
<feature type="region of interest" description="Disordered" evidence="1">
    <location>
        <begin position="1"/>
        <end position="21"/>
    </location>
</feature>
<evidence type="ECO:0000256" key="1">
    <source>
        <dbReference type="SAM" id="MobiDB-lite"/>
    </source>
</evidence>
<comment type="caution">
    <text evidence="2">The sequence shown here is derived from an EMBL/GenBank/DDBJ whole genome shotgun (WGS) entry which is preliminary data.</text>
</comment>